<dbReference type="Proteomes" id="UP000037460">
    <property type="component" value="Unassembled WGS sequence"/>
</dbReference>
<dbReference type="AlphaFoldDB" id="A0A0M0JWD4"/>
<evidence type="ECO:0000313" key="1">
    <source>
        <dbReference type="EMBL" id="KOO30894.1"/>
    </source>
</evidence>
<organism evidence="1 2">
    <name type="scientific">Chrysochromulina tobinii</name>
    <dbReference type="NCBI Taxonomy" id="1460289"/>
    <lineage>
        <taxon>Eukaryota</taxon>
        <taxon>Haptista</taxon>
        <taxon>Haptophyta</taxon>
        <taxon>Prymnesiophyceae</taxon>
        <taxon>Prymnesiales</taxon>
        <taxon>Chrysochromulinaceae</taxon>
        <taxon>Chrysochromulina</taxon>
    </lineage>
</organism>
<sequence>MEELAPLNPDEGQANPISSLVDSARAQLDGWFGPKPSASSSQMRMTSPSEIFRDATLIDDPRWDEERFNEFKAEETAWDPLKPGFYFLTRAAVLDLTAKQLQRMQEMRDSKLLVKVLIDLNDAFQGKGLIKNVLFVSHRWEDPATPDETGAQLAAIKAHLQAHPEIQYVWFDYSCMPQRSSGCLQDQDDRTPAEKAEFDLMLKSIADLYLTAKVLILLDTMYRSRFWTTMEGWCAMQQVTPQGVRPARAGESRVTVVCIHNATHKDREALLEMSTKTPAEMSKFLASPDVAVTNKKDKVTMLPIVGKTDEHVREMMSGMHSTLRNVGHLKKIRIPLGDAFHGVGIINHILFVSHRWEEPSRPDVDGVQLEAIKMYLEAHPDIKWVWFDYSSMPQSNYGIDDRTPMEKAEFQLMLSAITDLNLTAHVLILIDGSYASRFWTLFEAWCSMQTVTPEGLRPATEAERRYTIECIHNATDEYDAKGLVDKVSTKTPDEMYRILEKPDVNVTNAKDKEIMLPIIQKTNDKVIETPDVNVTNAKDKETMLPKILEIDRHVVETFQKLGT</sequence>
<protein>
    <submittedName>
        <fullName evidence="1">Trafficking protein particle complex 8</fullName>
    </submittedName>
</protein>
<keyword evidence="2" id="KW-1185">Reference proteome</keyword>
<accession>A0A0M0JWD4</accession>
<comment type="caution">
    <text evidence="1">The sequence shown here is derived from an EMBL/GenBank/DDBJ whole genome shotgun (WGS) entry which is preliminary data.</text>
</comment>
<proteinExistence type="predicted"/>
<gene>
    <name evidence="1" type="ORF">Ctob_007778</name>
</gene>
<reference evidence="2" key="1">
    <citation type="journal article" date="2015" name="PLoS Genet.">
        <title>Genome Sequence and Transcriptome Analyses of Chrysochromulina tobin: Metabolic Tools for Enhanced Algal Fitness in the Prominent Order Prymnesiales (Haptophyceae).</title>
        <authorList>
            <person name="Hovde B.T."/>
            <person name="Deodato C.R."/>
            <person name="Hunsperger H.M."/>
            <person name="Ryken S.A."/>
            <person name="Yost W."/>
            <person name="Jha R.K."/>
            <person name="Patterson J."/>
            <person name="Monnat R.J. Jr."/>
            <person name="Barlow S.B."/>
            <person name="Starkenburg S.R."/>
            <person name="Cattolico R.A."/>
        </authorList>
    </citation>
    <scope>NUCLEOTIDE SEQUENCE</scope>
    <source>
        <strain evidence="2">CCMP291</strain>
    </source>
</reference>
<evidence type="ECO:0000313" key="2">
    <source>
        <dbReference type="Proteomes" id="UP000037460"/>
    </source>
</evidence>
<name>A0A0M0JWD4_9EUKA</name>
<dbReference type="EMBL" id="JWZX01002133">
    <property type="protein sequence ID" value="KOO30894.1"/>
    <property type="molecule type" value="Genomic_DNA"/>
</dbReference>